<dbReference type="EMBL" id="JAYWIO010000001">
    <property type="protein sequence ID" value="KAK7290250.1"/>
    <property type="molecule type" value="Genomic_DNA"/>
</dbReference>
<evidence type="ECO:0000313" key="2">
    <source>
        <dbReference type="Proteomes" id="UP001372338"/>
    </source>
</evidence>
<organism evidence="1 2">
    <name type="scientific">Crotalaria pallida</name>
    <name type="common">Smooth rattlebox</name>
    <name type="synonym">Crotalaria striata</name>
    <dbReference type="NCBI Taxonomy" id="3830"/>
    <lineage>
        <taxon>Eukaryota</taxon>
        <taxon>Viridiplantae</taxon>
        <taxon>Streptophyta</taxon>
        <taxon>Embryophyta</taxon>
        <taxon>Tracheophyta</taxon>
        <taxon>Spermatophyta</taxon>
        <taxon>Magnoliopsida</taxon>
        <taxon>eudicotyledons</taxon>
        <taxon>Gunneridae</taxon>
        <taxon>Pentapetalae</taxon>
        <taxon>rosids</taxon>
        <taxon>fabids</taxon>
        <taxon>Fabales</taxon>
        <taxon>Fabaceae</taxon>
        <taxon>Papilionoideae</taxon>
        <taxon>50 kb inversion clade</taxon>
        <taxon>genistoids sensu lato</taxon>
        <taxon>core genistoids</taxon>
        <taxon>Crotalarieae</taxon>
        <taxon>Crotalaria</taxon>
    </lineage>
</organism>
<keyword evidence="2" id="KW-1185">Reference proteome</keyword>
<protein>
    <submittedName>
        <fullName evidence="1">Uncharacterized protein</fullName>
    </submittedName>
</protein>
<accession>A0AAN9J140</accession>
<gene>
    <name evidence="1" type="ORF">RIF29_04528</name>
</gene>
<name>A0AAN9J140_CROPI</name>
<comment type="caution">
    <text evidence="1">The sequence shown here is derived from an EMBL/GenBank/DDBJ whole genome shotgun (WGS) entry which is preliminary data.</text>
</comment>
<dbReference type="Proteomes" id="UP001372338">
    <property type="component" value="Unassembled WGS sequence"/>
</dbReference>
<sequence length="160" mass="18312">MNRLCSLQRWLTAKQPLLQKRAMFFLNNKSKTDNVDMVGVSDASLADDLGEGVATVEKLGWVEREMKYKDQRKVFEVEYLVNNRVTLVVTMLEKGFVVVAIGFDGVVENAVVMMIVDLAMVERKGIVAAMMRTGFDFVVIDNTRVAENEDMKNDWPWWEI</sequence>
<dbReference type="AlphaFoldDB" id="A0AAN9J140"/>
<reference evidence="1 2" key="1">
    <citation type="submission" date="2024-01" db="EMBL/GenBank/DDBJ databases">
        <title>The genomes of 5 underutilized Papilionoideae crops provide insights into root nodulation and disease resistanc.</title>
        <authorList>
            <person name="Yuan L."/>
        </authorList>
    </citation>
    <scope>NUCLEOTIDE SEQUENCE [LARGE SCALE GENOMIC DNA]</scope>
    <source>
        <strain evidence="1">ZHUSHIDOU_FW_LH</strain>
        <tissue evidence="1">Leaf</tissue>
    </source>
</reference>
<proteinExistence type="predicted"/>
<evidence type="ECO:0000313" key="1">
    <source>
        <dbReference type="EMBL" id="KAK7290250.1"/>
    </source>
</evidence>